<dbReference type="EMBL" id="CP040916">
    <property type="protein sequence ID" value="QDQ13127.1"/>
    <property type="molecule type" value="Genomic_DNA"/>
</dbReference>
<dbReference type="AlphaFoldDB" id="A0A516RBU1"/>
<gene>
    <name evidence="1" type="ORF">FH965_23310</name>
</gene>
<organism evidence="1 2">
    <name type="scientific">Streptomyces spectabilis</name>
    <dbReference type="NCBI Taxonomy" id="68270"/>
    <lineage>
        <taxon>Bacteria</taxon>
        <taxon>Bacillati</taxon>
        <taxon>Actinomycetota</taxon>
        <taxon>Actinomycetes</taxon>
        <taxon>Kitasatosporales</taxon>
        <taxon>Streptomycetaceae</taxon>
        <taxon>Streptomyces</taxon>
    </lineage>
</organism>
<evidence type="ECO:0000313" key="2">
    <source>
        <dbReference type="Proteomes" id="UP000316806"/>
    </source>
</evidence>
<dbReference type="Proteomes" id="UP000316806">
    <property type="component" value="Chromosome"/>
</dbReference>
<reference evidence="1 2" key="1">
    <citation type="journal article" date="2019" name="J. Ind. Microbiol. Biotechnol.">
        <title>The complete genomic sequence of Streptomyces spectabilis NRRL-2792 and identification of secondary metabolite biosynthetic gene clusters.</title>
        <authorList>
            <person name="Sinha A."/>
            <person name="Phillips-Salemka S."/>
            <person name="Niraula T.A."/>
            <person name="Short K.A."/>
            <person name="Niraula N.P."/>
        </authorList>
    </citation>
    <scope>NUCLEOTIDE SEQUENCE [LARGE SCALE GENOMIC DNA]</scope>
    <source>
        <strain evidence="1 2">NRRL 2792</strain>
    </source>
</reference>
<dbReference type="RefSeq" id="WP_144320432.1">
    <property type="nucleotide sequence ID" value="NZ_CP040916.1"/>
</dbReference>
<protein>
    <submittedName>
        <fullName evidence="1">Uncharacterized protein</fullName>
    </submittedName>
</protein>
<name>A0A516RBU1_STRST</name>
<accession>A0A516RBU1</accession>
<evidence type="ECO:0000313" key="1">
    <source>
        <dbReference type="EMBL" id="QDQ13127.1"/>
    </source>
</evidence>
<sequence>MQITHTRRPTTSPTMTYRLPVWHGWAALPAPTREYGGLTPVPFGFRADVHIGAARDIGDQAARELAAVLADCSDYQVHGTNPYGLAIVAGRLAVLLGR</sequence>
<proteinExistence type="predicted"/>